<accession>A0AAD9UYA6</accession>
<dbReference type="Gene3D" id="2.60.40.2440">
    <property type="entry name" value="Carbohydrate binding type-21 domain"/>
    <property type="match status" value="1"/>
</dbReference>
<dbReference type="GO" id="GO:0008157">
    <property type="term" value="F:protein phosphatase 1 binding"/>
    <property type="evidence" value="ECO:0007669"/>
    <property type="project" value="TreeGrafter"/>
</dbReference>
<evidence type="ECO:0000313" key="3">
    <source>
        <dbReference type="Proteomes" id="UP001249851"/>
    </source>
</evidence>
<protein>
    <submittedName>
        <fullName evidence="2">Protein phosphatase 1 regulatory subunit 3D</fullName>
    </submittedName>
</protein>
<comment type="caution">
    <text evidence="2">The sequence shown here is derived from an EMBL/GenBank/DDBJ whole genome shotgun (WGS) entry which is preliminary data.</text>
</comment>
<dbReference type="Pfam" id="PF03370">
    <property type="entry name" value="CBM_21"/>
    <property type="match status" value="1"/>
</dbReference>
<evidence type="ECO:0000313" key="2">
    <source>
        <dbReference type="EMBL" id="KAK2554433.1"/>
    </source>
</evidence>
<dbReference type="PANTHER" id="PTHR12307">
    <property type="entry name" value="PROTEIN PHOSPHATASE 1 REGULATORY SUBUNIT"/>
    <property type="match status" value="1"/>
</dbReference>
<dbReference type="Proteomes" id="UP001249851">
    <property type="component" value="Unassembled WGS sequence"/>
</dbReference>
<proteinExistence type="predicted"/>
<feature type="domain" description="CBM21" evidence="1">
    <location>
        <begin position="113"/>
        <end position="220"/>
    </location>
</feature>
<gene>
    <name evidence="2" type="ORF">P5673_024146</name>
</gene>
<dbReference type="InterPro" id="IPR050782">
    <property type="entry name" value="PP1_regulatory_subunit_3"/>
</dbReference>
<dbReference type="EMBL" id="JARQWQ010000070">
    <property type="protein sequence ID" value="KAK2554433.1"/>
    <property type="molecule type" value="Genomic_DNA"/>
</dbReference>
<organism evidence="2 3">
    <name type="scientific">Acropora cervicornis</name>
    <name type="common">Staghorn coral</name>
    <dbReference type="NCBI Taxonomy" id="6130"/>
    <lineage>
        <taxon>Eukaryota</taxon>
        <taxon>Metazoa</taxon>
        <taxon>Cnidaria</taxon>
        <taxon>Anthozoa</taxon>
        <taxon>Hexacorallia</taxon>
        <taxon>Scleractinia</taxon>
        <taxon>Astrocoeniina</taxon>
        <taxon>Acroporidae</taxon>
        <taxon>Acropora</taxon>
    </lineage>
</organism>
<dbReference type="AlphaFoldDB" id="A0AAD9UYA6"/>
<name>A0AAD9UYA6_ACRCE</name>
<reference evidence="2" key="2">
    <citation type="journal article" date="2023" name="Science">
        <title>Genomic signatures of disease resistance in endangered staghorn corals.</title>
        <authorList>
            <person name="Vollmer S.V."/>
            <person name="Selwyn J.D."/>
            <person name="Despard B.A."/>
            <person name="Roesel C.L."/>
        </authorList>
    </citation>
    <scope>NUCLEOTIDE SEQUENCE</scope>
    <source>
        <strain evidence="2">K2</strain>
    </source>
</reference>
<dbReference type="GO" id="GO:2001069">
    <property type="term" value="F:glycogen binding"/>
    <property type="evidence" value="ECO:0007669"/>
    <property type="project" value="TreeGrafter"/>
</dbReference>
<dbReference type="InterPro" id="IPR038175">
    <property type="entry name" value="CBM21_dom_sf"/>
</dbReference>
<keyword evidence="3" id="KW-1185">Reference proteome</keyword>
<dbReference type="InterPro" id="IPR005036">
    <property type="entry name" value="CBM21_dom"/>
</dbReference>
<dbReference type="GO" id="GO:0000164">
    <property type="term" value="C:protein phosphatase type 1 complex"/>
    <property type="evidence" value="ECO:0007669"/>
    <property type="project" value="TreeGrafter"/>
</dbReference>
<dbReference type="PANTHER" id="PTHR12307:SF53">
    <property type="entry name" value="PROTEIN PHOSPHATASE 1 REGULATORY SUBUNIT"/>
    <property type="match status" value="1"/>
</dbReference>
<reference evidence="2" key="1">
    <citation type="journal article" date="2023" name="G3 (Bethesda)">
        <title>Whole genome assembly and annotation of the endangered Caribbean coral Acropora cervicornis.</title>
        <authorList>
            <person name="Selwyn J.D."/>
            <person name="Vollmer S.V."/>
        </authorList>
    </citation>
    <scope>NUCLEOTIDE SEQUENCE</scope>
    <source>
        <strain evidence="2">K2</strain>
    </source>
</reference>
<dbReference type="PROSITE" id="PS51159">
    <property type="entry name" value="CBM21"/>
    <property type="match status" value="1"/>
</dbReference>
<dbReference type="GO" id="GO:0005979">
    <property type="term" value="P:regulation of glycogen biosynthetic process"/>
    <property type="evidence" value="ECO:0007669"/>
    <property type="project" value="TreeGrafter"/>
</dbReference>
<sequence>MTTQVQSNKVPIDPRSLSAIMTQTNIHKHEGLHIMMNGLRNDHIPRKSIKKKVSFADAAGLALVNVKTIPCHPFCRKDQVNFAVGLRAKRRTERKERKLSPAFVDPLRLGSFMERVLKENVCLANISCNESSVTGVVWVTNIDFVKEVGVRVTINDWNSYRDVWGYFLCSNQDKKTEQFEFRIAFPMHFQVGSKMKFAVRYSVAGSEYWDNNIGRNYELKCLKGI</sequence>
<evidence type="ECO:0000259" key="1">
    <source>
        <dbReference type="PROSITE" id="PS51159"/>
    </source>
</evidence>